<dbReference type="PANTHER" id="PTHR47331">
    <property type="entry name" value="PHD-TYPE DOMAIN-CONTAINING PROTEIN"/>
    <property type="match status" value="1"/>
</dbReference>
<keyword evidence="2" id="KW-1185">Reference proteome</keyword>
<protein>
    <recommendedName>
        <fullName evidence="3">Reverse transcriptase domain-containing protein</fullName>
    </recommendedName>
</protein>
<evidence type="ECO:0008006" key="3">
    <source>
        <dbReference type="Google" id="ProtNLM"/>
    </source>
</evidence>
<accession>A0A0C2CAZ9</accession>
<dbReference type="OrthoDB" id="5920525at2759"/>
<dbReference type="Gene3D" id="3.30.70.270">
    <property type="match status" value="1"/>
</dbReference>
<dbReference type="InterPro" id="IPR008042">
    <property type="entry name" value="Retrotrans_Pao"/>
</dbReference>
<dbReference type="InterPro" id="IPR043128">
    <property type="entry name" value="Rev_trsase/Diguanyl_cyclase"/>
</dbReference>
<gene>
    <name evidence="1" type="ORF">ANCDUO_22909</name>
</gene>
<dbReference type="Pfam" id="PF05380">
    <property type="entry name" value="Peptidase_A17"/>
    <property type="match status" value="1"/>
</dbReference>
<evidence type="ECO:0000313" key="1">
    <source>
        <dbReference type="EMBL" id="KIH47032.1"/>
    </source>
</evidence>
<dbReference type="EMBL" id="KN768167">
    <property type="protein sequence ID" value="KIH47032.1"/>
    <property type="molecule type" value="Genomic_DNA"/>
</dbReference>
<reference evidence="1 2" key="1">
    <citation type="submission" date="2013-12" db="EMBL/GenBank/DDBJ databases">
        <title>Draft genome of the parsitic nematode Ancylostoma duodenale.</title>
        <authorList>
            <person name="Mitreva M."/>
        </authorList>
    </citation>
    <scope>NUCLEOTIDE SEQUENCE [LARGE SCALE GENOMIC DNA]</scope>
    <source>
        <strain evidence="1 2">Zhejiang</strain>
    </source>
</reference>
<proteinExistence type="predicted"/>
<dbReference type="SUPFAM" id="SSF56672">
    <property type="entry name" value="DNA/RNA polymerases"/>
    <property type="match status" value="1"/>
</dbReference>
<organism evidence="1 2">
    <name type="scientific">Ancylostoma duodenale</name>
    <dbReference type="NCBI Taxonomy" id="51022"/>
    <lineage>
        <taxon>Eukaryota</taxon>
        <taxon>Metazoa</taxon>
        <taxon>Ecdysozoa</taxon>
        <taxon>Nematoda</taxon>
        <taxon>Chromadorea</taxon>
        <taxon>Rhabditida</taxon>
        <taxon>Rhabditina</taxon>
        <taxon>Rhabditomorpha</taxon>
        <taxon>Strongyloidea</taxon>
        <taxon>Ancylostomatidae</taxon>
        <taxon>Ancylostomatinae</taxon>
        <taxon>Ancylostoma</taxon>
    </lineage>
</organism>
<name>A0A0C2CAZ9_9BILA</name>
<evidence type="ECO:0000313" key="2">
    <source>
        <dbReference type="Proteomes" id="UP000054047"/>
    </source>
</evidence>
<dbReference type="Proteomes" id="UP000054047">
    <property type="component" value="Unassembled WGS sequence"/>
</dbReference>
<dbReference type="AlphaFoldDB" id="A0A0C2CAZ9"/>
<dbReference type="InterPro" id="IPR043502">
    <property type="entry name" value="DNA/RNA_pol_sf"/>
</dbReference>
<sequence length="197" mass="22269">MAQRSSQDNLLTFYFERIPFGLICSPFLLAATIHLHLTKTATPLAHEILTSCYVDNIFSSANTKEEAEQKYFQTKELFKSAGMNVGEWTSSEEQVNDTINSDEATPVDKTVKILGAQWNTATDTLTHTSAFSSRARSHPTKRHVLKLVASIFDPLGIISPVIVKAKIFLQSLWKDNMQWDQLLPLHSQQQWKDITES</sequence>